<comment type="domain">
    <text evidence="11">Consists of 3 domains; the N-terminus binds the ribosome, the middle domain has PPIase activity, while the C-terminus has intrinsic chaperone activity on its own.</text>
</comment>
<dbReference type="InterPro" id="IPR005215">
    <property type="entry name" value="Trig_fac"/>
</dbReference>
<evidence type="ECO:0000313" key="16">
    <source>
        <dbReference type="Proteomes" id="UP001596356"/>
    </source>
</evidence>
<dbReference type="InterPro" id="IPR037041">
    <property type="entry name" value="Trigger_fac_C_sf"/>
</dbReference>
<evidence type="ECO:0000256" key="11">
    <source>
        <dbReference type="HAMAP-Rule" id="MF_00303"/>
    </source>
</evidence>
<keyword evidence="11" id="KW-0963">Cytoplasm</keyword>
<gene>
    <name evidence="11 15" type="primary">tig</name>
    <name evidence="15" type="ORF">ACFQBT_05545</name>
</gene>
<keyword evidence="16" id="KW-1185">Reference proteome</keyword>
<keyword evidence="9 11" id="KW-0131">Cell cycle</keyword>
<evidence type="ECO:0000256" key="8">
    <source>
        <dbReference type="ARBA" id="ARBA00023235"/>
    </source>
</evidence>
<accession>A0ABW2ARD7</accession>
<comment type="function">
    <text evidence="11">Involved in protein export. Acts as a chaperone by maintaining the newly synthesized protein in an open conformation. Functions as a peptidyl-prolyl cis-trans isomerase.</text>
</comment>
<dbReference type="InterPro" id="IPR001179">
    <property type="entry name" value="PPIase_FKBP_dom"/>
</dbReference>
<evidence type="ECO:0000256" key="5">
    <source>
        <dbReference type="ARBA" id="ARBA00022618"/>
    </source>
</evidence>
<keyword evidence="5 11" id="KW-0132">Cell division</keyword>
<dbReference type="Gene3D" id="1.10.3120.10">
    <property type="entry name" value="Trigger factor, C-terminal domain"/>
    <property type="match status" value="1"/>
</dbReference>
<evidence type="ECO:0000256" key="1">
    <source>
        <dbReference type="ARBA" id="ARBA00000971"/>
    </source>
</evidence>
<dbReference type="Gene3D" id="3.10.50.40">
    <property type="match status" value="1"/>
</dbReference>
<evidence type="ECO:0000259" key="14">
    <source>
        <dbReference type="PROSITE" id="PS50059"/>
    </source>
</evidence>
<dbReference type="SUPFAM" id="SSF102735">
    <property type="entry name" value="Trigger factor ribosome-binding domain"/>
    <property type="match status" value="1"/>
</dbReference>
<evidence type="ECO:0000256" key="10">
    <source>
        <dbReference type="ARBA" id="ARBA00029986"/>
    </source>
</evidence>
<reference evidence="16" key="1">
    <citation type="journal article" date="2019" name="Int. J. Syst. Evol. Microbiol.">
        <title>The Global Catalogue of Microorganisms (GCM) 10K type strain sequencing project: providing services to taxonomists for standard genome sequencing and annotation.</title>
        <authorList>
            <consortium name="The Broad Institute Genomics Platform"/>
            <consortium name="The Broad Institute Genome Sequencing Center for Infectious Disease"/>
            <person name="Wu L."/>
            <person name="Ma J."/>
        </authorList>
    </citation>
    <scope>NUCLEOTIDE SEQUENCE [LARGE SCALE GENOMIC DNA]</scope>
    <source>
        <strain evidence="16">NBRC 106593</strain>
    </source>
</reference>
<comment type="caution">
    <text evidence="15">The sequence shown here is derived from an EMBL/GenBank/DDBJ whole genome shotgun (WGS) entry which is preliminary data.</text>
</comment>
<comment type="catalytic activity">
    <reaction evidence="1 11 12">
        <text>[protein]-peptidylproline (omega=180) = [protein]-peptidylproline (omega=0)</text>
        <dbReference type="Rhea" id="RHEA:16237"/>
        <dbReference type="Rhea" id="RHEA-COMP:10747"/>
        <dbReference type="Rhea" id="RHEA-COMP:10748"/>
        <dbReference type="ChEBI" id="CHEBI:83833"/>
        <dbReference type="ChEBI" id="CHEBI:83834"/>
        <dbReference type="EC" id="5.2.1.8"/>
    </reaction>
</comment>
<dbReference type="Gene3D" id="3.30.70.1050">
    <property type="entry name" value="Trigger factor ribosome-binding domain"/>
    <property type="match status" value="1"/>
</dbReference>
<dbReference type="NCBIfam" id="TIGR00115">
    <property type="entry name" value="tig"/>
    <property type="match status" value="1"/>
</dbReference>
<comment type="similarity">
    <text evidence="2 11 13">Belongs to the FKBP-type PPIase family. Tig subfamily.</text>
</comment>
<dbReference type="InterPro" id="IPR008881">
    <property type="entry name" value="Trigger_fac_ribosome-bd_bac"/>
</dbReference>
<keyword evidence="8 11" id="KW-0413">Isomerase</keyword>
<evidence type="ECO:0000256" key="6">
    <source>
        <dbReference type="ARBA" id="ARBA00023110"/>
    </source>
</evidence>
<evidence type="ECO:0000256" key="13">
    <source>
        <dbReference type="RuleBase" id="RU003914"/>
    </source>
</evidence>
<evidence type="ECO:0000256" key="3">
    <source>
        <dbReference type="ARBA" id="ARBA00013194"/>
    </source>
</evidence>
<evidence type="ECO:0000256" key="12">
    <source>
        <dbReference type="PROSITE-ProRule" id="PRU00277"/>
    </source>
</evidence>
<dbReference type="Proteomes" id="UP001596356">
    <property type="component" value="Unassembled WGS sequence"/>
</dbReference>
<dbReference type="GO" id="GO:0003755">
    <property type="term" value="F:peptidyl-prolyl cis-trans isomerase activity"/>
    <property type="evidence" value="ECO:0007669"/>
    <property type="project" value="UniProtKB-EC"/>
</dbReference>
<dbReference type="Pfam" id="PF05698">
    <property type="entry name" value="Trigger_C"/>
    <property type="match status" value="1"/>
</dbReference>
<dbReference type="HAMAP" id="MF_00303">
    <property type="entry name" value="Trigger_factor_Tig"/>
    <property type="match status" value="1"/>
</dbReference>
<dbReference type="PANTHER" id="PTHR30560">
    <property type="entry name" value="TRIGGER FACTOR CHAPERONE AND PEPTIDYL-PROLYL CIS/TRANS ISOMERASE"/>
    <property type="match status" value="1"/>
</dbReference>
<dbReference type="EC" id="5.2.1.8" evidence="3 11"/>
<dbReference type="InterPro" id="IPR008880">
    <property type="entry name" value="Trigger_fac_C"/>
</dbReference>
<keyword evidence="6 11" id="KW-0697">Rotamase</keyword>
<dbReference type="PIRSF" id="PIRSF003095">
    <property type="entry name" value="Trigger_factor"/>
    <property type="match status" value="1"/>
</dbReference>
<evidence type="ECO:0000256" key="9">
    <source>
        <dbReference type="ARBA" id="ARBA00023306"/>
    </source>
</evidence>
<evidence type="ECO:0000256" key="2">
    <source>
        <dbReference type="ARBA" id="ARBA00005464"/>
    </source>
</evidence>
<dbReference type="InterPro" id="IPR036611">
    <property type="entry name" value="Trigger_fac_ribosome-bd_sf"/>
</dbReference>
<dbReference type="SUPFAM" id="SSF109998">
    <property type="entry name" value="Triger factor/SurA peptide-binding domain-like"/>
    <property type="match status" value="1"/>
</dbReference>
<comment type="subcellular location">
    <subcellularLocation>
        <location evidence="11">Cytoplasm</location>
    </subcellularLocation>
    <text evidence="11">About half TF is bound to the ribosome near the polypeptide exit tunnel while the other half is free in the cytoplasm.</text>
</comment>
<proteinExistence type="inferred from homology"/>
<evidence type="ECO:0000256" key="7">
    <source>
        <dbReference type="ARBA" id="ARBA00023186"/>
    </source>
</evidence>
<dbReference type="Pfam" id="PF00254">
    <property type="entry name" value="FKBP_C"/>
    <property type="match status" value="1"/>
</dbReference>
<dbReference type="SUPFAM" id="SSF54534">
    <property type="entry name" value="FKBP-like"/>
    <property type="match status" value="1"/>
</dbReference>
<evidence type="ECO:0000313" key="15">
    <source>
        <dbReference type="EMBL" id="MFC6713333.1"/>
    </source>
</evidence>
<dbReference type="InterPro" id="IPR027304">
    <property type="entry name" value="Trigger_fact/SurA_dom_sf"/>
</dbReference>
<dbReference type="RefSeq" id="WP_377825375.1">
    <property type="nucleotide sequence ID" value="NZ_JBHSWJ010000002.1"/>
</dbReference>
<name>A0ABW2ARD7_9MICO</name>
<sequence>MWRHVKAVRIDVRATSDDHPELSLEIAAVKSAVEHVGPTRVKLTVDVPFEELKPSLDAAYATIASQVQVPGFRQGKVPARIIDQRVGRGAVVQEAVNEALPQFYSEAVDQQEIQPIGQPEVDVTAVPAADGDDLSFTVEVDVVPDFELPAFEEVTVEVDPVSVTDDDVNAELDALRERFGTVAAVDRAAQDGDTVNIGLRAEIDGEEIDDVAAVDYLIGAGNMLDGLDEAVVGLSAGETKDFTSPLIGGEHEGEDADITVTVNSVSERTLPELDDDFATTVSGDYENLEELRSAITEQVERGKKMEQGIQARDKVLDHLLETLDLPVPDALVEAEVHSHLEGEERLDDDEHRAEVTESTRKQLQTQFVLDRIARDEKVEVGQQDLIEFIIASAGQYGLDPNQFAQMLDQQGQIPAIMGEVGRRKALAAVLEKVTIKDTNGEVVDLNALDTELEDELDDEVEDVELDEADAEDADDIVAEEIVAEADEQDEPTPTA</sequence>
<evidence type="ECO:0000256" key="4">
    <source>
        <dbReference type="ARBA" id="ARBA00016902"/>
    </source>
</evidence>
<protein>
    <recommendedName>
        <fullName evidence="4 11">Trigger factor</fullName>
        <shortName evidence="11">TF</shortName>
        <ecNumber evidence="3 11">5.2.1.8</ecNumber>
    </recommendedName>
    <alternativeName>
        <fullName evidence="10 11">PPIase</fullName>
    </alternativeName>
</protein>
<dbReference type="PROSITE" id="PS50059">
    <property type="entry name" value="FKBP_PPIASE"/>
    <property type="match status" value="1"/>
</dbReference>
<dbReference type="PANTHER" id="PTHR30560:SF3">
    <property type="entry name" value="TRIGGER FACTOR-LIKE PROTEIN TIG, CHLOROPLASTIC"/>
    <property type="match status" value="1"/>
</dbReference>
<organism evidence="15 16">
    <name type="scientific">Branchiibius cervicis</name>
    <dbReference type="NCBI Taxonomy" id="908252"/>
    <lineage>
        <taxon>Bacteria</taxon>
        <taxon>Bacillati</taxon>
        <taxon>Actinomycetota</taxon>
        <taxon>Actinomycetes</taxon>
        <taxon>Micrococcales</taxon>
        <taxon>Dermacoccaceae</taxon>
        <taxon>Branchiibius</taxon>
    </lineage>
</organism>
<keyword evidence="7 11" id="KW-0143">Chaperone</keyword>
<feature type="domain" description="PPIase FKBP-type" evidence="14">
    <location>
        <begin position="192"/>
        <end position="245"/>
    </location>
</feature>
<dbReference type="Pfam" id="PF05697">
    <property type="entry name" value="Trigger_N"/>
    <property type="match status" value="1"/>
</dbReference>
<dbReference type="EMBL" id="JBHSWJ010000002">
    <property type="protein sequence ID" value="MFC6713333.1"/>
    <property type="molecule type" value="Genomic_DNA"/>
</dbReference>
<dbReference type="InterPro" id="IPR046357">
    <property type="entry name" value="PPIase_dom_sf"/>
</dbReference>